<dbReference type="PATRIC" id="fig|1703772.3.peg.1017"/>
<dbReference type="EMBL" id="LJNI01000027">
    <property type="protein sequence ID" value="KPJ73804.1"/>
    <property type="molecule type" value="Genomic_DNA"/>
</dbReference>
<evidence type="ECO:0000313" key="16">
    <source>
        <dbReference type="Proteomes" id="UP000051012"/>
    </source>
</evidence>
<dbReference type="PANTHER" id="PTHR43740">
    <property type="entry name" value="LEUCYL-TRNA SYNTHETASE"/>
    <property type="match status" value="1"/>
</dbReference>
<evidence type="ECO:0000259" key="13">
    <source>
        <dbReference type="Pfam" id="PF09334"/>
    </source>
</evidence>
<feature type="domain" description="Methionyl/Leucyl tRNA synthetase" evidence="13">
    <location>
        <begin position="38"/>
        <end position="177"/>
    </location>
</feature>
<comment type="caution">
    <text evidence="9">Lacks conserved residue(s) required for the propagation of feature annotation.</text>
</comment>
<dbReference type="Proteomes" id="UP000051012">
    <property type="component" value="Unassembled WGS sequence"/>
</dbReference>
<comment type="catalytic activity">
    <reaction evidence="8 9">
        <text>tRNA(Leu) + L-leucine + ATP = L-leucyl-tRNA(Leu) + AMP + diphosphate</text>
        <dbReference type="Rhea" id="RHEA:11688"/>
        <dbReference type="Rhea" id="RHEA-COMP:9613"/>
        <dbReference type="Rhea" id="RHEA-COMP:9622"/>
        <dbReference type="ChEBI" id="CHEBI:30616"/>
        <dbReference type="ChEBI" id="CHEBI:33019"/>
        <dbReference type="ChEBI" id="CHEBI:57427"/>
        <dbReference type="ChEBI" id="CHEBI:78442"/>
        <dbReference type="ChEBI" id="CHEBI:78494"/>
        <dbReference type="ChEBI" id="CHEBI:456215"/>
        <dbReference type="EC" id="6.1.1.4"/>
    </reaction>
</comment>
<dbReference type="InterPro" id="IPR002302">
    <property type="entry name" value="Leu-tRNA-ligase"/>
</dbReference>
<dbReference type="SUPFAM" id="SSF52374">
    <property type="entry name" value="Nucleotidylyl transferase"/>
    <property type="match status" value="1"/>
</dbReference>
<evidence type="ECO:0000259" key="11">
    <source>
        <dbReference type="Pfam" id="PF00133"/>
    </source>
</evidence>
<feature type="domain" description="Leucyl-tRNA synthetase editing" evidence="14">
    <location>
        <begin position="218"/>
        <end position="402"/>
    </location>
</feature>
<proteinExistence type="inferred from homology"/>
<dbReference type="NCBIfam" id="TIGR00396">
    <property type="entry name" value="leuS_bact"/>
    <property type="match status" value="1"/>
</dbReference>
<dbReference type="Pfam" id="PF08264">
    <property type="entry name" value="Anticodon_1"/>
    <property type="match status" value="1"/>
</dbReference>
<evidence type="ECO:0000256" key="10">
    <source>
        <dbReference type="RuleBase" id="RU363035"/>
    </source>
</evidence>
<accession>A0A0S7YI23</accession>
<dbReference type="HAMAP" id="MF_00049_B">
    <property type="entry name" value="Leu_tRNA_synth_B"/>
    <property type="match status" value="1"/>
</dbReference>
<dbReference type="InterPro" id="IPR013155">
    <property type="entry name" value="M/V/L/I-tRNA-synth_anticd-bd"/>
</dbReference>
<dbReference type="Gene3D" id="3.10.20.590">
    <property type="match status" value="1"/>
</dbReference>
<organism evidence="15 16">
    <name type="scientific">candidate division TA06 bacterium DG_78</name>
    <dbReference type="NCBI Taxonomy" id="1703772"/>
    <lineage>
        <taxon>Bacteria</taxon>
        <taxon>Bacteria division TA06</taxon>
    </lineage>
</organism>
<dbReference type="CDD" id="cd07958">
    <property type="entry name" value="Anticodon_Ia_Leu_BEm"/>
    <property type="match status" value="1"/>
</dbReference>
<dbReference type="InterPro" id="IPR015413">
    <property type="entry name" value="Methionyl/Leucyl_tRNA_Synth"/>
</dbReference>
<dbReference type="InterPro" id="IPR009008">
    <property type="entry name" value="Val/Leu/Ile-tRNA-synth_edit"/>
</dbReference>
<dbReference type="InterPro" id="IPR001412">
    <property type="entry name" value="aa-tRNA-synth_I_CS"/>
</dbReference>
<feature type="short sequence motif" description="'KMSKS' region" evidence="9">
    <location>
        <begin position="579"/>
        <end position="583"/>
    </location>
</feature>
<dbReference type="Gene3D" id="1.10.730.10">
    <property type="entry name" value="Isoleucyl-tRNA Synthetase, Domain 1"/>
    <property type="match status" value="1"/>
</dbReference>
<keyword evidence="5 9" id="KW-0067">ATP-binding</keyword>
<dbReference type="FunFam" id="1.10.730.10:FF:000002">
    <property type="entry name" value="Leucine--tRNA ligase"/>
    <property type="match status" value="1"/>
</dbReference>
<dbReference type="Pfam" id="PF00133">
    <property type="entry name" value="tRNA-synt_1"/>
    <property type="match status" value="1"/>
</dbReference>
<dbReference type="GO" id="GO:0004823">
    <property type="term" value="F:leucine-tRNA ligase activity"/>
    <property type="evidence" value="ECO:0007669"/>
    <property type="project" value="UniProtKB-UniRule"/>
</dbReference>
<dbReference type="SUPFAM" id="SSF50677">
    <property type="entry name" value="ValRS/IleRS/LeuRS editing domain"/>
    <property type="match status" value="1"/>
</dbReference>
<dbReference type="GO" id="GO:0006429">
    <property type="term" value="P:leucyl-tRNA aminoacylation"/>
    <property type="evidence" value="ECO:0007669"/>
    <property type="project" value="UniProtKB-UniRule"/>
</dbReference>
<dbReference type="Pfam" id="PF13603">
    <property type="entry name" value="tRNA-synt_1_2"/>
    <property type="match status" value="1"/>
</dbReference>
<comment type="subcellular location">
    <subcellularLocation>
        <location evidence="9">Cytoplasm</location>
    </subcellularLocation>
</comment>
<dbReference type="CDD" id="cd00812">
    <property type="entry name" value="LeuRS_core"/>
    <property type="match status" value="1"/>
</dbReference>
<keyword evidence="7 9" id="KW-0030">Aminoacyl-tRNA synthetase</keyword>
<dbReference type="PROSITE" id="PS00178">
    <property type="entry name" value="AA_TRNA_LIGASE_I"/>
    <property type="match status" value="1"/>
</dbReference>
<dbReference type="EC" id="6.1.1.4" evidence="9"/>
<evidence type="ECO:0000259" key="14">
    <source>
        <dbReference type="Pfam" id="PF13603"/>
    </source>
</evidence>
<feature type="domain" description="Methionyl/Valyl/Leucyl/Isoleucyl-tRNA synthetase anticodon-binding" evidence="12">
    <location>
        <begin position="661"/>
        <end position="772"/>
    </location>
</feature>
<evidence type="ECO:0000259" key="12">
    <source>
        <dbReference type="Pfam" id="PF08264"/>
    </source>
</evidence>
<dbReference type="InterPro" id="IPR014729">
    <property type="entry name" value="Rossmann-like_a/b/a_fold"/>
</dbReference>
<evidence type="ECO:0000256" key="8">
    <source>
        <dbReference type="ARBA" id="ARBA00047469"/>
    </source>
</evidence>
<evidence type="ECO:0000256" key="7">
    <source>
        <dbReference type="ARBA" id="ARBA00023146"/>
    </source>
</evidence>
<evidence type="ECO:0000256" key="6">
    <source>
        <dbReference type="ARBA" id="ARBA00022917"/>
    </source>
</evidence>
<dbReference type="GO" id="GO:0002161">
    <property type="term" value="F:aminoacyl-tRNA deacylase activity"/>
    <property type="evidence" value="ECO:0007669"/>
    <property type="project" value="InterPro"/>
</dbReference>
<dbReference type="PRINTS" id="PR00985">
    <property type="entry name" value="TRNASYNTHLEU"/>
</dbReference>
<feature type="domain" description="Aminoacyl-tRNA synthetase class Ia" evidence="11">
    <location>
        <begin position="416"/>
        <end position="619"/>
    </location>
</feature>
<dbReference type="SUPFAM" id="SSF47323">
    <property type="entry name" value="Anticodon-binding domain of a subclass of class I aminoacyl-tRNA synthetases"/>
    <property type="match status" value="1"/>
</dbReference>
<dbReference type="InterPro" id="IPR009080">
    <property type="entry name" value="tRNAsynth_Ia_anticodon-bd"/>
</dbReference>
<dbReference type="Gene3D" id="3.40.50.620">
    <property type="entry name" value="HUPs"/>
    <property type="match status" value="2"/>
</dbReference>
<evidence type="ECO:0000256" key="4">
    <source>
        <dbReference type="ARBA" id="ARBA00022741"/>
    </source>
</evidence>
<evidence type="ECO:0000313" key="15">
    <source>
        <dbReference type="EMBL" id="KPJ73804.1"/>
    </source>
</evidence>
<sequence length="815" mass="93355">MKYNHSSVEKKWQKYWDEQNVFVTNNDPKNKFYNLVMFAYPSGDIHMGTGRNYVIGDVYARFKMRQGYDVLHPFGWDAFGLPAENQAIKAGVHPEKWTMENIQISDASLKLLGISYDWEREIITCSPDYYKWTQWMFLLLYKRGLAYKKEAYVNWCPSCLTVLANEQVDEGKCYRCDAVIEKKKLKQWFFKITEYAERLLKDLEKLGGWSENVKIIQKNWIGKSEGCDIVFKVEGKDAVFNVFTTRPDTIYGVTFMSVAPEHQMIDDLIKGNSTEDEVRKYVKEATKKTDRERIEKEKDGIFTGCHAINPINNEKIPIFVADYVLYEYGSGVVMGVPAHDERDFQFARKYNLPIKIVINPPGETLKLDTMEHAYEEPGVMVQSGQFTGMNSEKGIAAVTDFLAQKKLGGASVNYRLKDWLISRQRYWGAPIPIIYCDRCGTVPTPESALPVLLPKEVTDFVPRGKSPLAAVESFIHTRCPTCNAEAKRDPDTMDTFVCSSWYFLRYLDPKNDREFCSKVNADTWLPVDQYIGGSSEHATGHLIYFRFFTKVLFDAGFIPVDEPTKNLFNLGMVLKGGVKMSKSKGNIVPIGQFAKQRGADVARLAIIFAAPPEREMEWSNEGVIGAERFINRMYRLVIENKSSITQTKPEKLSQDEEHLFIKINQTIVKVTNDLESFKFNTAIAALWELLNELYGWQKRSDVFGYGVYVLINLLSPFVPHLADELWSSIGGRGTLVKKNWLDYDKNYIDGKSITVVIQINGKVRSHLELARGVGEKEVIKGALDDEKIQRHLKDKKIKKTIYVPEKILNIVLFSD</sequence>
<dbReference type="GO" id="GO:0005829">
    <property type="term" value="C:cytosol"/>
    <property type="evidence" value="ECO:0007669"/>
    <property type="project" value="TreeGrafter"/>
</dbReference>
<dbReference type="AlphaFoldDB" id="A0A0S7YI23"/>
<evidence type="ECO:0000256" key="5">
    <source>
        <dbReference type="ARBA" id="ARBA00022840"/>
    </source>
</evidence>
<dbReference type="InterPro" id="IPR002300">
    <property type="entry name" value="aa-tRNA-synth_Ia"/>
</dbReference>
<gene>
    <name evidence="9 15" type="primary">leuS</name>
    <name evidence="15" type="ORF">AMJ52_03105</name>
</gene>
<dbReference type="InterPro" id="IPR025709">
    <property type="entry name" value="Leu_tRNA-synth_edit"/>
</dbReference>
<dbReference type="Pfam" id="PF09334">
    <property type="entry name" value="tRNA-synt_1g"/>
    <property type="match status" value="1"/>
</dbReference>
<comment type="caution">
    <text evidence="15">The sequence shown here is derived from an EMBL/GenBank/DDBJ whole genome shotgun (WGS) entry which is preliminary data.</text>
</comment>
<evidence type="ECO:0000256" key="2">
    <source>
        <dbReference type="ARBA" id="ARBA00022490"/>
    </source>
</evidence>
<reference evidence="15 16" key="1">
    <citation type="journal article" date="2015" name="Microbiome">
        <title>Genomic resolution of linkages in carbon, nitrogen, and sulfur cycling among widespread estuary sediment bacteria.</title>
        <authorList>
            <person name="Baker B.J."/>
            <person name="Lazar C.S."/>
            <person name="Teske A.P."/>
            <person name="Dick G.J."/>
        </authorList>
    </citation>
    <scope>NUCLEOTIDE SEQUENCE [LARGE SCALE GENOMIC DNA]</scope>
    <source>
        <strain evidence="15">DG_78</strain>
    </source>
</reference>
<dbReference type="PANTHER" id="PTHR43740:SF2">
    <property type="entry name" value="LEUCINE--TRNA LIGASE, MITOCHONDRIAL"/>
    <property type="match status" value="1"/>
</dbReference>
<keyword evidence="2 9" id="KW-0963">Cytoplasm</keyword>
<keyword evidence="6 9" id="KW-0648">Protein biosynthesis</keyword>
<comment type="similarity">
    <text evidence="1 9 10">Belongs to the class-I aminoacyl-tRNA synthetase family.</text>
</comment>
<keyword evidence="4 9" id="KW-0547">Nucleotide-binding</keyword>
<keyword evidence="3 9" id="KW-0436">Ligase</keyword>
<protein>
    <recommendedName>
        <fullName evidence="9">Leucine--tRNA ligase</fullName>
        <ecNumber evidence="9">6.1.1.4</ecNumber>
    </recommendedName>
    <alternativeName>
        <fullName evidence="9">Leucyl-tRNA synthetase</fullName>
        <shortName evidence="9">LeuRS</shortName>
    </alternativeName>
</protein>
<feature type="binding site" evidence="9">
    <location>
        <position position="582"/>
    </location>
    <ligand>
        <name>ATP</name>
        <dbReference type="ChEBI" id="CHEBI:30616"/>
    </ligand>
</feature>
<name>A0A0S7YI23_UNCT6</name>
<evidence type="ECO:0000256" key="9">
    <source>
        <dbReference type="HAMAP-Rule" id="MF_00049"/>
    </source>
</evidence>
<evidence type="ECO:0000256" key="3">
    <source>
        <dbReference type="ARBA" id="ARBA00022598"/>
    </source>
</evidence>
<dbReference type="GO" id="GO:0005524">
    <property type="term" value="F:ATP binding"/>
    <property type="evidence" value="ECO:0007669"/>
    <property type="project" value="UniProtKB-UniRule"/>
</dbReference>
<evidence type="ECO:0000256" key="1">
    <source>
        <dbReference type="ARBA" id="ARBA00005594"/>
    </source>
</evidence>